<feature type="domain" description="Acyltransferase 3" evidence="3">
    <location>
        <begin position="171"/>
        <end position="259"/>
    </location>
</feature>
<dbReference type="GO" id="GO:0000271">
    <property type="term" value="P:polysaccharide biosynthetic process"/>
    <property type="evidence" value="ECO:0007669"/>
    <property type="project" value="TreeGrafter"/>
</dbReference>
<dbReference type="PANTHER" id="PTHR23028">
    <property type="entry name" value="ACETYLTRANSFERASE"/>
    <property type="match status" value="1"/>
</dbReference>
<dbReference type="Proteomes" id="UP000266643">
    <property type="component" value="Unassembled WGS sequence"/>
</dbReference>
<dbReference type="GO" id="GO:0016020">
    <property type="term" value="C:membrane"/>
    <property type="evidence" value="ECO:0007669"/>
    <property type="project" value="TreeGrafter"/>
</dbReference>
<organism evidence="4 5">
    <name type="scientific">Aphanomyces astaci</name>
    <name type="common">Crayfish plague agent</name>
    <dbReference type="NCBI Taxonomy" id="112090"/>
    <lineage>
        <taxon>Eukaryota</taxon>
        <taxon>Sar</taxon>
        <taxon>Stramenopiles</taxon>
        <taxon>Oomycota</taxon>
        <taxon>Saprolegniomycetes</taxon>
        <taxon>Saprolegniales</taxon>
        <taxon>Verrucalvaceae</taxon>
        <taxon>Aphanomyces</taxon>
    </lineage>
</organism>
<evidence type="ECO:0000313" key="4">
    <source>
        <dbReference type="EMBL" id="RHY70760.1"/>
    </source>
</evidence>
<keyword evidence="2" id="KW-0472">Membrane</keyword>
<evidence type="ECO:0000259" key="3">
    <source>
        <dbReference type="Pfam" id="PF01757"/>
    </source>
</evidence>
<dbReference type="AlphaFoldDB" id="A0A397DZD5"/>
<name>A0A397DZD5_APHAT</name>
<keyword evidence="2" id="KW-0812">Transmembrane</keyword>
<keyword evidence="2" id="KW-1133">Transmembrane helix</keyword>
<feature type="region of interest" description="Disordered" evidence="1">
    <location>
        <begin position="1"/>
        <end position="43"/>
    </location>
</feature>
<dbReference type="VEuPathDB" id="FungiDB:H257_11906"/>
<sequence length="368" mass="39781">MGPMVAAVTRSMDRSATETKEDTAGGERATAAASDGDGNHLSPEVVEVSIPTPDRPRMKDQFEVQGSILNRRTIIKSPLRNAVTTLVPVIPLYLVRSVLELCHDSALHDIFMTKVLKENALGKLVCDLRPTQWAKSTTADTSNGVDTAEFAVLAEEATPPEPKYPIKYRPDIDGLRTLAVVPVVLLHAYPLSINGGFTGVDVFFVIAGYLISGILFKENTKGSLTYADFYSRRIHRIFAALLLVFTFTLVVGCVWLLDKAVYLGRRSATTTQCVWRYEGDKFADVSAGHSALLEETNPNPLIGWSLVPPAAAEVPLPGTSPAPAGAPGDVDMAEDEPVKVLNAPALSLQLEVDVLIGRPIMERLGFSV</sequence>
<dbReference type="Pfam" id="PF01757">
    <property type="entry name" value="Acyl_transf_3"/>
    <property type="match status" value="1"/>
</dbReference>
<protein>
    <recommendedName>
        <fullName evidence="3">Acyltransferase 3 domain-containing protein</fullName>
    </recommendedName>
</protein>
<dbReference type="GO" id="GO:0016747">
    <property type="term" value="F:acyltransferase activity, transferring groups other than amino-acyl groups"/>
    <property type="evidence" value="ECO:0007669"/>
    <property type="project" value="InterPro"/>
</dbReference>
<accession>A0A397DZD5</accession>
<dbReference type="EMBL" id="QUTD01003910">
    <property type="protein sequence ID" value="RHY70760.1"/>
    <property type="molecule type" value="Genomic_DNA"/>
</dbReference>
<reference evidence="4 5" key="1">
    <citation type="submission" date="2018-08" db="EMBL/GenBank/DDBJ databases">
        <title>Aphanomyces genome sequencing and annotation.</title>
        <authorList>
            <person name="Minardi D."/>
            <person name="Oidtmann B."/>
            <person name="Van Der Giezen M."/>
            <person name="Studholme D.J."/>
        </authorList>
    </citation>
    <scope>NUCLEOTIDE SEQUENCE [LARGE SCALE GENOMIC DNA]</scope>
    <source>
        <strain evidence="4 5">D2</strain>
    </source>
</reference>
<feature type="transmembrane region" description="Helical" evidence="2">
    <location>
        <begin position="237"/>
        <end position="257"/>
    </location>
</feature>
<feature type="transmembrane region" description="Helical" evidence="2">
    <location>
        <begin position="197"/>
        <end position="216"/>
    </location>
</feature>
<evidence type="ECO:0000256" key="2">
    <source>
        <dbReference type="SAM" id="Phobius"/>
    </source>
</evidence>
<dbReference type="InterPro" id="IPR002656">
    <property type="entry name" value="Acyl_transf_3_dom"/>
</dbReference>
<evidence type="ECO:0000256" key="1">
    <source>
        <dbReference type="SAM" id="MobiDB-lite"/>
    </source>
</evidence>
<evidence type="ECO:0000313" key="5">
    <source>
        <dbReference type="Proteomes" id="UP000266643"/>
    </source>
</evidence>
<proteinExistence type="predicted"/>
<dbReference type="InterPro" id="IPR050879">
    <property type="entry name" value="Acyltransferase_3"/>
</dbReference>
<dbReference type="PANTHER" id="PTHR23028:SF53">
    <property type="entry name" value="ACYL_TRANSF_3 DOMAIN-CONTAINING PROTEIN"/>
    <property type="match status" value="1"/>
</dbReference>
<feature type="compositionally biased region" description="Basic and acidic residues" evidence="1">
    <location>
        <begin position="11"/>
        <end position="25"/>
    </location>
</feature>
<comment type="caution">
    <text evidence="4">The sequence shown here is derived from an EMBL/GenBank/DDBJ whole genome shotgun (WGS) entry which is preliminary data.</text>
</comment>
<gene>
    <name evidence="4" type="ORF">DYB30_007146</name>
</gene>